<dbReference type="KEGG" id="cbac:JI75_00435"/>
<feature type="transmembrane region" description="Helical" evidence="1">
    <location>
        <begin position="110"/>
        <end position="128"/>
    </location>
</feature>
<evidence type="ECO:0000313" key="3">
    <source>
        <dbReference type="EMBL" id="AJC11396.1"/>
    </source>
</evidence>
<evidence type="ECO:0000259" key="2">
    <source>
        <dbReference type="Pfam" id="PF00884"/>
    </source>
</evidence>
<gene>
    <name evidence="3" type="ORF">JI75_00435</name>
</gene>
<feature type="transmembrane region" description="Helical" evidence="1">
    <location>
        <begin position="245"/>
        <end position="264"/>
    </location>
</feature>
<dbReference type="EMBL" id="CP009302">
    <property type="protein sequence ID" value="AJC11396.1"/>
    <property type="molecule type" value="Genomic_DNA"/>
</dbReference>
<feature type="transmembrane region" description="Helical" evidence="1">
    <location>
        <begin position="176"/>
        <end position="195"/>
    </location>
</feature>
<evidence type="ECO:0000313" key="4">
    <source>
        <dbReference type="Proteomes" id="UP000031121"/>
    </source>
</evidence>
<feature type="domain" description="Sulfatase N-terminal" evidence="2">
    <location>
        <begin position="455"/>
        <end position="612"/>
    </location>
</feature>
<dbReference type="HOGENOM" id="CLU_397801_0_0_11"/>
<keyword evidence="4" id="KW-1185">Reference proteome</keyword>
<feature type="transmembrane region" description="Helical" evidence="1">
    <location>
        <begin position="215"/>
        <end position="233"/>
    </location>
</feature>
<reference evidence="4" key="1">
    <citation type="submission" date="2014-08" db="EMBL/GenBank/DDBJ databases">
        <title>Coriobacteriaceae sp. complete genome.</title>
        <authorList>
            <person name="Looft T."/>
            <person name="Bayles D.O."/>
            <person name="Stanton T.B."/>
        </authorList>
    </citation>
    <scope>NUCLEOTIDE SEQUENCE [LARGE SCALE GENOMIC DNA]</scope>
    <source>
        <strain evidence="4">68-1-3</strain>
    </source>
</reference>
<proteinExistence type="predicted"/>
<keyword evidence="1" id="KW-0812">Transmembrane</keyword>
<organism evidence="3 4">
    <name type="scientific">Berryella intestinalis</name>
    <dbReference type="NCBI Taxonomy" id="1531429"/>
    <lineage>
        <taxon>Bacteria</taxon>
        <taxon>Bacillati</taxon>
        <taxon>Actinomycetota</taxon>
        <taxon>Coriobacteriia</taxon>
        <taxon>Eggerthellales</taxon>
        <taxon>Eggerthellaceae</taxon>
        <taxon>Berryella</taxon>
    </lineage>
</organism>
<accession>A0A0A8B1N0</accession>
<dbReference type="Pfam" id="PF00884">
    <property type="entry name" value="Sulfatase"/>
    <property type="match status" value="1"/>
</dbReference>
<dbReference type="STRING" id="1531429.JI75_00435"/>
<name>A0A0A8B1N0_9ACTN</name>
<dbReference type="AlphaFoldDB" id="A0A0A8B1N0"/>
<dbReference type="InterPro" id="IPR017850">
    <property type="entry name" value="Alkaline_phosphatase_core_sf"/>
</dbReference>
<dbReference type="Gene3D" id="3.40.720.10">
    <property type="entry name" value="Alkaline Phosphatase, subunit A"/>
    <property type="match status" value="1"/>
</dbReference>
<dbReference type="Proteomes" id="UP000031121">
    <property type="component" value="Chromosome"/>
</dbReference>
<dbReference type="InterPro" id="IPR000917">
    <property type="entry name" value="Sulfatase_N"/>
</dbReference>
<keyword evidence="1" id="KW-0472">Membrane</keyword>
<dbReference type="SUPFAM" id="SSF53649">
    <property type="entry name" value="Alkaline phosphatase-like"/>
    <property type="match status" value="1"/>
</dbReference>
<sequence>MPLSFAFAQPAWAYVDPSVMTYTIQALAGVAVALSAVAGVAMRRTRKALLKALNIDVNRNKEVEADVCRIDPETGKPVKSETVGAAAQAPCKAPGKARDRRYAPGWKTRIPLALVTSTFFVFTLFVVAPYEIVAASAGSVFFSLNDVWQPIAVVAAAMIAALACLLSLLRGRAFNLALLLVFGIGLGCYAQALFLNGGLPPSDGHSITWNDYRRPMVVSGIVWLVLIIGPLQLSKVNRQRTQLGAAALSLALVIVQGVGVGSLFTNAATAGTSGDKAVVTEQGLYDVSSKKNVVVFVLDTYDTQFLQSTLQAAPDLLDDFKGFTWYRDSLGSMIPTRYGLSFLLHGQYPQPDEDFGTYLNQRYKRAHFLQDVQNLNFSTGIYTDTLGTQFLSDEEANSLVNSKTINVHPASNTITSWNSTLKALAKCALYRDMPWMLKPFFWFYTDEINQATNADNPDIDPANKPYIMNDAGYYNSLKQRGLTFQENDDQYDGAFRFIHMTGTHWPYNLDENGNDIGLHNANLTQQARGCMKPVQHYINQLKEMGVYDNTTIIITADHGDWYLTENPLEKVTVPYMLVKPAQSAELDSQPYKVSQAPVAAEDVLPTCIKYMGGDYSTYPGYSMDEIPEGLQRPRFFNMTLDRDAKDYKIIQYEVNGDSLDFANWKLTGVSWDVGEGSKAKGDHD</sequence>
<protein>
    <recommendedName>
        <fullName evidence="2">Sulfatase N-terminal domain-containing protein</fullName>
    </recommendedName>
</protein>
<feature type="transmembrane region" description="Helical" evidence="1">
    <location>
        <begin position="148"/>
        <end position="169"/>
    </location>
</feature>
<feature type="transmembrane region" description="Helical" evidence="1">
    <location>
        <begin position="23"/>
        <end position="42"/>
    </location>
</feature>
<reference evidence="3 4" key="2">
    <citation type="journal article" date="2015" name="Genome Announc.">
        <title>Complete Genome Sequence of Coriobacteriaceae Strain 68-1-3, a Novel Mucus-Degrading Isolate from the Swine Intestinal Tract.</title>
        <authorList>
            <person name="Looft T."/>
            <person name="Bayles D.O."/>
            <person name="Alt D.P."/>
            <person name="Stanton T.B."/>
        </authorList>
    </citation>
    <scope>NUCLEOTIDE SEQUENCE [LARGE SCALE GENOMIC DNA]</scope>
    <source>
        <strain evidence="3 4">68-1-3</strain>
    </source>
</reference>
<evidence type="ECO:0000256" key="1">
    <source>
        <dbReference type="SAM" id="Phobius"/>
    </source>
</evidence>
<keyword evidence="1" id="KW-1133">Transmembrane helix</keyword>